<dbReference type="Proteomes" id="UP000736672">
    <property type="component" value="Unassembled WGS sequence"/>
</dbReference>
<feature type="region of interest" description="Disordered" evidence="1">
    <location>
        <begin position="140"/>
        <end position="163"/>
    </location>
</feature>
<feature type="domain" description="Up-regulated during septation protein 1" evidence="2">
    <location>
        <begin position="71"/>
        <end position="201"/>
    </location>
</feature>
<feature type="region of interest" description="Disordered" evidence="1">
    <location>
        <begin position="1"/>
        <end position="29"/>
    </location>
</feature>
<dbReference type="GO" id="GO:0000146">
    <property type="term" value="F:microfilament motor activity"/>
    <property type="evidence" value="ECO:0007669"/>
    <property type="project" value="TreeGrafter"/>
</dbReference>
<feature type="region of interest" description="Disordered" evidence="1">
    <location>
        <begin position="203"/>
        <end position="222"/>
    </location>
</feature>
<evidence type="ECO:0000259" key="3">
    <source>
        <dbReference type="Pfam" id="PF25078"/>
    </source>
</evidence>
<gene>
    <name evidence="4" type="ORF">B0J15DRAFT_481050</name>
</gene>
<accession>A0A9P9L161</accession>
<keyword evidence="5" id="KW-1185">Reference proteome</keyword>
<evidence type="ECO:0000259" key="2">
    <source>
        <dbReference type="Pfam" id="PF15456"/>
    </source>
</evidence>
<reference evidence="4" key="1">
    <citation type="journal article" date="2021" name="Nat. Commun.">
        <title>Genetic determinants of endophytism in the Arabidopsis root mycobiome.</title>
        <authorList>
            <person name="Mesny F."/>
            <person name="Miyauchi S."/>
            <person name="Thiergart T."/>
            <person name="Pickel B."/>
            <person name="Atanasova L."/>
            <person name="Karlsson M."/>
            <person name="Huettel B."/>
            <person name="Barry K.W."/>
            <person name="Haridas S."/>
            <person name="Chen C."/>
            <person name="Bauer D."/>
            <person name="Andreopoulos W."/>
            <person name="Pangilinan J."/>
            <person name="LaButti K."/>
            <person name="Riley R."/>
            <person name="Lipzen A."/>
            <person name="Clum A."/>
            <person name="Drula E."/>
            <person name="Henrissat B."/>
            <person name="Kohler A."/>
            <person name="Grigoriev I.V."/>
            <person name="Martin F.M."/>
            <person name="Hacquard S."/>
        </authorList>
    </citation>
    <scope>NUCLEOTIDE SEQUENCE</scope>
    <source>
        <strain evidence="4">FSSC 5 MPI-SDFR-AT-0091</strain>
    </source>
</reference>
<dbReference type="OrthoDB" id="5569911at2759"/>
<evidence type="ECO:0000313" key="5">
    <source>
        <dbReference type="Proteomes" id="UP000736672"/>
    </source>
</evidence>
<dbReference type="AlphaFoldDB" id="A0A9P9L161"/>
<comment type="caution">
    <text evidence="4">The sequence shown here is derived from an EMBL/GenBank/DDBJ whole genome shotgun (WGS) entry which is preliminary data.</text>
</comment>
<feature type="domain" description="DUF7801" evidence="3">
    <location>
        <begin position="954"/>
        <end position="1098"/>
    </location>
</feature>
<sequence>MNAYAPEGSPYGYGPSRLSPPAPSPSGKTLVEGYRKDILTGFEKEHPRYNPMNPDRPQSSVLVDLKDPIQVHLLTETALSDSKKFEILSQEEVDDLKKQCQSLTQRVESTRQNLTIQSKYRDAAISMARLYSPGKIEGRRRSLLGRNSGGDHARAKEAEAERQASERKCEELAAELFNLEKRLMEPQRRLLEHTAGILQLTHKVSKKKGQTPPNQPVNGMPGSPESLYTYTRNSMDHPADDNYFNDSYGFGHMDEFSRGQPRQNAIEIPLKSPIREQNQLKEEMEKMRDENTQLRSQTDTLVRSISDMETRLENLNGSLRDAIVRFNPSKNDEYLEPPFGVPGMEPGEMLRNQMDYLEMGLVAIEAEQDSTNEHGKVDEKFEQRIEALNRQVRELLLTVDPDYPMAPHSAKGDTDAQFAYLEDALRAADSELERAVRAASAGMPGGQDNDQVERVLMGLWEMMQSGFAKIKKEKEERRRARMEKGYQDEEISDDEFDVEEPFTISGFSNRVQWLYSQATTLKDQKSVLKRQIKQQRELNNKSDAEKDEEIQRRQEELEETQVLLARAERDAMTAQTMLSETLEELEHARMTSTNNIGRGPEAEESSKKVAALEADVKRLQTDLAGAAGAAGAAHAQVEERDEKIADLEADLKQLQADLAGAAAAAGAAQSQIEDRESKIAALESELEYLETANAQIEERNQKIAALQAEVQQANVAHGQVEERNAKIAALEAEIQQANALRDEVEERNARIATLEAEIQKANALRDQLDERNAKITILEAEVEHLNALQEEVQERNAKIAVLEAETQQTNTLRGQTEERDAKIAALEAELQKASAAEARLEERNARVAHLESDMELLQADLAGAAGAAGAAQAQIEERNQKIAALEAELKQLEANLLVAESSSKATSNQLTGVDSVIDALSAQLDETTRAKNNAEESARSLKQQVSTQKEDIAAKKKALKVKEDELELLNMNLVEMKTELTIAQAELDGAYGSRAERAADVAAIKTSGEVMKLQNQLTRLKNELSGTVQELEEVTKETLSAEREKIVLENKLEDVLSTKSGLESELTKLRGRLESEMDKANEQISKLQEELDGERLKAIPPTGGTGRGASMLSEQFRATMREERKKFQENMKEERARYRQLEEELAKLKRAQGSDKNSLSPP</sequence>
<evidence type="ECO:0000313" key="4">
    <source>
        <dbReference type="EMBL" id="KAH7272142.1"/>
    </source>
</evidence>
<dbReference type="PANTHER" id="PTHR45615:SF40">
    <property type="entry name" value="MYOSIN HEAVY CHAIN, NON-MUSCLE"/>
    <property type="match status" value="1"/>
</dbReference>
<dbReference type="PANTHER" id="PTHR45615">
    <property type="entry name" value="MYOSIN HEAVY CHAIN, NON-MUSCLE"/>
    <property type="match status" value="1"/>
</dbReference>
<dbReference type="GO" id="GO:0005737">
    <property type="term" value="C:cytoplasm"/>
    <property type="evidence" value="ECO:0007669"/>
    <property type="project" value="TreeGrafter"/>
</dbReference>
<name>A0A9P9L161_FUSSL</name>
<dbReference type="SUPFAM" id="SSF57997">
    <property type="entry name" value="Tropomyosin"/>
    <property type="match status" value="1"/>
</dbReference>
<dbReference type="InterPro" id="IPR029191">
    <property type="entry name" value="Uds1"/>
</dbReference>
<dbReference type="Pfam" id="PF15456">
    <property type="entry name" value="Uds1"/>
    <property type="match status" value="1"/>
</dbReference>
<dbReference type="GO" id="GO:0016460">
    <property type="term" value="C:myosin II complex"/>
    <property type="evidence" value="ECO:0007669"/>
    <property type="project" value="TreeGrafter"/>
</dbReference>
<dbReference type="GO" id="GO:0051015">
    <property type="term" value="F:actin filament binding"/>
    <property type="evidence" value="ECO:0007669"/>
    <property type="project" value="TreeGrafter"/>
</dbReference>
<dbReference type="GO" id="GO:0032982">
    <property type="term" value="C:myosin filament"/>
    <property type="evidence" value="ECO:0007669"/>
    <property type="project" value="TreeGrafter"/>
</dbReference>
<dbReference type="InterPro" id="IPR056703">
    <property type="entry name" value="DUF7801"/>
</dbReference>
<protein>
    <submittedName>
        <fullName evidence="4">Up-regulated during septation-domain-containing protein</fullName>
    </submittedName>
</protein>
<feature type="compositionally biased region" description="Basic and acidic residues" evidence="1">
    <location>
        <begin position="534"/>
        <end position="553"/>
    </location>
</feature>
<proteinExistence type="predicted"/>
<evidence type="ECO:0000256" key="1">
    <source>
        <dbReference type="SAM" id="MobiDB-lite"/>
    </source>
</evidence>
<organism evidence="4 5">
    <name type="scientific">Fusarium solani</name>
    <name type="common">Filamentous fungus</name>
    <dbReference type="NCBI Taxonomy" id="169388"/>
    <lineage>
        <taxon>Eukaryota</taxon>
        <taxon>Fungi</taxon>
        <taxon>Dikarya</taxon>
        <taxon>Ascomycota</taxon>
        <taxon>Pezizomycotina</taxon>
        <taxon>Sordariomycetes</taxon>
        <taxon>Hypocreomycetidae</taxon>
        <taxon>Hypocreales</taxon>
        <taxon>Nectriaceae</taxon>
        <taxon>Fusarium</taxon>
        <taxon>Fusarium solani species complex</taxon>
    </lineage>
</organism>
<feature type="compositionally biased region" description="Basic and acidic residues" evidence="1">
    <location>
        <begin position="149"/>
        <end position="163"/>
    </location>
</feature>
<dbReference type="EMBL" id="JAGTJS010000003">
    <property type="protein sequence ID" value="KAH7272142.1"/>
    <property type="molecule type" value="Genomic_DNA"/>
</dbReference>
<feature type="region of interest" description="Disordered" evidence="1">
    <location>
        <begin position="533"/>
        <end position="553"/>
    </location>
</feature>
<dbReference type="Gene3D" id="1.10.287.1490">
    <property type="match status" value="2"/>
</dbReference>
<dbReference type="Pfam" id="PF25078">
    <property type="entry name" value="DUF7801"/>
    <property type="match status" value="1"/>
</dbReference>